<geneLocation type="plasmid" evidence="3 4">
    <name>pTT6-2</name>
</geneLocation>
<evidence type="ECO:0000313" key="4">
    <source>
        <dbReference type="Proteomes" id="UP000595197"/>
    </source>
</evidence>
<dbReference type="EMBL" id="CP067422">
    <property type="protein sequence ID" value="QQP93704.1"/>
    <property type="molecule type" value="Genomic_DNA"/>
</dbReference>
<dbReference type="Proteomes" id="UP000595197">
    <property type="component" value="Plasmid pTT6-2"/>
</dbReference>
<protein>
    <submittedName>
        <fullName evidence="3">Tripartite tricarboxylate transporter TctB family protein</fullName>
    </submittedName>
</protein>
<keyword evidence="4" id="KW-1185">Reference proteome</keyword>
<proteinExistence type="predicted"/>
<feature type="transmembrane region" description="Helical" evidence="1">
    <location>
        <begin position="138"/>
        <end position="159"/>
    </location>
</feature>
<accession>A0ABX7BH62</accession>
<sequence>MSQQTSQRDRDGDAVATHRTMEIAVALLFAVVAAVVMYDSNRVGNGWASDGPEAGYFPFYVGLIMFVSSCVILVSNLLSRTPNMAAFVERGQFILVLKVLIPTVAFVGLIWVLGIYLAAAVFIAFFMSWLGRYPVARIVPIAVLIPLALFVMFEIWFLVPLPKGPVEAMLGY</sequence>
<feature type="transmembrane region" description="Helical" evidence="1">
    <location>
        <begin position="21"/>
        <end position="38"/>
    </location>
</feature>
<dbReference type="InterPro" id="IPR009936">
    <property type="entry name" value="DUF1468"/>
</dbReference>
<feature type="domain" description="DUF1468" evidence="2">
    <location>
        <begin position="24"/>
        <end position="162"/>
    </location>
</feature>
<dbReference type="Pfam" id="PF07331">
    <property type="entry name" value="TctB"/>
    <property type="match status" value="1"/>
</dbReference>
<keyword evidence="1" id="KW-0812">Transmembrane</keyword>
<keyword evidence="1" id="KW-0472">Membrane</keyword>
<evidence type="ECO:0000313" key="3">
    <source>
        <dbReference type="EMBL" id="QQP93704.1"/>
    </source>
</evidence>
<dbReference type="RefSeq" id="WP_201083464.1">
    <property type="nucleotide sequence ID" value="NZ_CP067422.1"/>
</dbReference>
<feature type="transmembrane region" description="Helical" evidence="1">
    <location>
        <begin position="58"/>
        <end position="78"/>
    </location>
</feature>
<feature type="transmembrane region" description="Helical" evidence="1">
    <location>
        <begin position="99"/>
        <end position="126"/>
    </location>
</feature>
<keyword evidence="1" id="KW-1133">Transmembrane helix</keyword>
<reference evidence="3" key="1">
    <citation type="submission" date="2021-02" db="EMBL/GenBank/DDBJ databases">
        <title>Skermanella TT6 skin isolate.</title>
        <authorList>
            <person name="Lee K."/>
            <person name="Ganzorig M."/>
        </authorList>
    </citation>
    <scope>NUCLEOTIDE SEQUENCE</scope>
    <source>
        <strain evidence="3">TT6</strain>
    </source>
</reference>
<organism evidence="3 4">
    <name type="scientific">Skermanella cutis</name>
    <dbReference type="NCBI Taxonomy" id="2775420"/>
    <lineage>
        <taxon>Bacteria</taxon>
        <taxon>Pseudomonadati</taxon>
        <taxon>Pseudomonadota</taxon>
        <taxon>Alphaproteobacteria</taxon>
        <taxon>Rhodospirillales</taxon>
        <taxon>Azospirillaceae</taxon>
        <taxon>Skermanella</taxon>
    </lineage>
</organism>
<name>A0ABX7BH62_9PROT</name>
<gene>
    <name evidence="3" type="ORF">IGS68_32335</name>
</gene>
<keyword evidence="3" id="KW-0614">Plasmid</keyword>
<evidence type="ECO:0000259" key="2">
    <source>
        <dbReference type="Pfam" id="PF07331"/>
    </source>
</evidence>
<evidence type="ECO:0000256" key="1">
    <source>
        <dbReference type="SAM" id="Phobius"/>
    </source>
</evidence>